<dbReference type="PROSITE" id="PS00237">
    <property type="entry name" value="G_PROTEIN_RECEP_F1_1"/>
    <property type="match status" value="1"/>
</dbReference>
<keyword evidence="5" id="KW-0807">Transducer</keyword>
<evidence type="ECO:0000256" key="1">
    <source>
        <dbReference type="ARBA" id="ARBA00004370"/>
    </source>
</evidence>
<keyword evidence="2 5" id="KW-0812">Transmembrane</keyword>
<dbReference type="GO" id="GO:0004930">
    <property type="term" value="F:G protein-coupled receptor activity"/>
    <property type="evidence" value="ECO:0007669"/>
    <property type="project" value="UniProtKB-KW"/>
</dbReference>
<dbReference type="InterPro" id="IPR017452">
    <property type="entry name" value="GPCR_Rhodpsn_7TM"/>
</dbReference>
<feature type="transmembrane region" description="Helical" evidence="6">
    <location>
        <begin position="329"/>
        <end position="352"/>
    </location>
</feature>
<dbReference type="PROSITE" id="PS50262">
    <property type="entry name" value="G_PROTEIN_RECEP_F1_2"/>
    <property type="match status" value="1"/>
</dbReference>
<dbReference type="InterPro" id="IPR000276">
    <property type="entry name" value="GPCR_Rhodpsn"/>
</dbReference>
<dbReference type="CDD" id="cd14978">
    <property type="entry name" value="7tmA_FMRFamide_R-like"/>
    <property type="match status" value="1"/>
</dbReference>
<dbReference type="Gene3D" id="1.20.1070.10">
    <property type="entry name" value="Rhodopsin 7-helix transmembrane proteins"/>
    <property type="match status" value="1"/>
</dbReference>
<dbReference type="GO" id="GO:0016020">
    <property type="term" value="C:membrane"/>
    <property type="evidence" value="ECO:0007669"/>
    <property type="project" value="UniProtKB-SubCell"/>
</dbReference>
<feature type="transmembrane region" description="Helical" evidence="6">
    <location>
        <begin position="194"/>
        <end position="219"/>
    </location>
</feature>
<organism evidence="8 9">
    <name type="scientific">Intoshia linei</name>
    <dbReference type="NCBI Taxonomy" id="1819745"/>
    <lineage>
        <taxon>Eukaryota</taxon>
        <taxon>Metazoa</taxon>
        <taxon>Spiralia</taxon>
        <taxon>Lophotrochozoa</taxon>
        <taxon>Mesozoa</taxon>
        <taxon>Orthonectida</taxon>
        <taxon>Rhopaluridae</taxon>
        <taxon>Intoshia</taxon>
    </lineage>
</organism>
<proteinExistence type="inferred from homology"/>
<comment type="subcellular location">
    <subcellularLocation>
        <location evidence="1">Membrane</location>
    </subcellularLocation>
</comment>
<sequence>MISKAFPGNIDWQSLNLYETISAYIWLYVPPILIPIGMIGNILIICVINRKVFHHSTTRIYMITISTLDIVVLLIGSLPEWLEECQVFVFKELGGMACKFEKFFFYTSSDTSIWILVLFAFDRCIAVMHPLKKRIICTEKNTVRIIIIIFALTILKNIHVFWTRGPVYSKTNSTVIVKMCGQIEPHFEKFVRPWIAFTLITILPFITLFICNILIVIALQRSQKKFIKSKTAQMIINRVRLPPTTVQKPELKITEHTELFPSSKISKTSLDSALKLNISTVKNKIKNDRAMVSMTLMCLSSSFTFLICVAPNIIILIGKPYWKHTNAYIILKAINSQISNLNYTIDFFLYCFSGTKFRKELRNMLFGKKRKSFITR</sequence>
<dbReference type="Proteomes" id="UP000078046">
    <property type="component" value="Unassembled WGS sequence"/>
</dbReference>
<protein>
    <recommendedName>
        <fullName evidence="7">G-protein coupled receptors family 1 profile domain-containing protein</fullName>
    </recommendedName>
</protein>
<feature type="transmembrane region" description="Helical" evidence="6">
    <location>
        <begin position="60"/>
        <end position="78"/>
    </location>
</feature>
<keyword evidence="5" id="KW-0297">G-protein coupled receptor</keyword>
<feature type="transmembrane region" description="Helical" evidence="6">
    <location>
        <begin position="103"/>
        <end position="121"/>
    </location>
</feature>
<accession>A0A177B750</accession>
<dbReference type="Pfam" id="PF00001">
    <property type="entry name" value="7tm_1"/>
    <property type="match status" value="1"/>
</dbReference>
<feature type="transmembrane region" description="Helical" evidence="6">
    <location>
        <begin position="25"/>
        <end position="48"/>
    </location>
</feature>
<evidence type="ECO:0000256" key="3">
    <source>
        <dbReference type="ARBA" id="ARBA00022989"/>
    </source>
</evidence>
<feature type="domain" description="G-protein coupled receptors family 1 profile" evidence="7">
    <location>
        <begin position="40"/>
        <end position="350"/>
    </location>
</feature>
<evidence type="ECO:0000313" key="8">
    <source>
        <dbReference type="EMBL" id="OAF69522.1"/>
    </source>
</evidence>
<dbReference type="PRINTS" id="PR00237">
    <property type="entry name" value="GPCRRHODOPSN"/>
</dbReference>
<dbReference type="PANTHER" id="PTHR46641">
    <property type="entry name" value="FMRFAMIDE RECEPTOR-RELATED"/>
    <property type="match status" value="1"/>
</dbReference>
<dbReference type="SUPFAM" id="SSF81321">
    <property type="entry name" value="Family A G protein-coupled receptor-like"/>
    <property type="match status" value="1"/>
</dbReference>
<comment type="caution">
    <text evidence="8">The sequence shown here is derived from an EMBL/GenBank/DDBJ whole genome shotgun (WGS) entry which is preliminary data.</text>
</comment>
<gene>
    <name evidence="8" type="ORF">A3Q56_02692</name>
</gene>
<feature type="transmembrane region" description="Helical" evidence="6">
    <location>
        <begin position="292"/>
        <end position="317"/>
    </location>
</feature>
<evidence type="ECO:0000259" key="7">
    <source>
        <dbReference type="PROSITE" id="PS50262"/>
    </source>
</evidence>
<comment type="similarity">
    <text evidence="5">Belongs to the G-protein coupled receptor 1 family.</text>
</comment>
<evidence type="ECO:0000313" key="9">
    <source>
        <dbReference type="Proteomes" id="UP000078046"/>
    </source>
</evidence>
<keyword evidence="9" id="KW-1185">Reference proteome</keyword>
<reference evidence="8 9" key="1">
    <citation type="submission" date="2016-04" db="EMBL/GenBank/DDBJ databases">
        <title>The genome of Intoshia linei affirms orthonectids as highly simplified spiralians.</title>
        <authorList>
            <person name="Mikhailov K.V."/>
            <person name="Slusarev G.S."/>
            <person name="Nikitin M.A."/>
            <person name="Logacheva M.D."/>
            <person name="Penin A."/>
            <person name="Aleoshin V."/>
            <person name="Panchin Y.V."/>
        </authorList>
    </citation>
    <scope>NUCLEOTIDE SEQUENCE [LARGE SCALE GENOMIC DNA]</scope>
    <source>
        <strain evidence="8">Intl2013</strain>
        <tissue evidence="8">Whole animal</tissue>
    </source>
</reference>
<keyword evidence="4 6" id="KW-0472">Membrane</keyword>
<evidence type="ECO:0000256" key="2">
    <source>
        <dbReference type="ARBA" id="ARBA00022692"/>
    </source>
</evidence>
<dbReference type="PANTHER" id="PTHR46641:SF25">
    <property type="entry name" value="CNMAMIDE RECEPTOR-RELATED"/>
    <property type="match status" value="1"/>
</dbReference>
<evidence type="ECO:0000256" key="4">
    <source>
        <dbReference type="ARBA" id="ARBA00023136"/>
    </source>
</evidence>
<dbReference type="OrthoDB" id="9990906at2759"/>
<keyword evidence="5" id="KW-0675">Receptor</keyword>
<dbReference type="EMBL" id="LWCA01000269">
    <property type="protein sequence ID" value="OAF69522.1"/>
    <property type="molecule type" value="Genomic_DNA"/>
</dbReference>
<evidence type="ECO:0000256" key="6">
    <source>
        <dbReference type="SAM" id="Phobius"/>
    </source>
</evidence>
<dbReference type="InterPro" id="IPR052954">
    <property type="entry name" value="GPCR-Ligand_Int"/>
</dbReference>
<dbReference type="AlphaFoldDB" id="A0A177B750"/>
<feature type="transmembrane region" description="Helical" evidence="6">
    <location>
        <begin position="142"/>
        <end position="162"/>
    </location>
</feature>
<keyword evidence="3 6" id="KW-1133">Transmembrane helix</keyword>
<evidence type="ECO:0000256" key="5">
    <source>
        <dbReference type="RuleBase" id="RU000688"/>
    </source>
</evidence>
<name>A0A177B750_9BILA</name>